<evidence type="ECO:0000313" key="2">
    <source>
        <dbReference type="EMBL" id="GAX03004.1"/>
    </source>
</evidence>
<dbReference type="Gene3D" id="3.30.300.30">
    <property type="match status" value="1"/>
</dbReference>
<dbReference type="Pfam" id="PF00501">
    <property type="entry name" value="AMP-binding"/>
    <property type="match status" value="1"/>
</dbReference>
<dbReference type="PANTHER" id="PTHR45398">
    <property type="match status" value="1"/>
</dbReference>
<sequence>MNSNVTLVMAIYPTLTSGGTLKVLPKETTDNFMVMFSTLPRLALDTWISTPSLIDICLMDQNFNPQNYPQLATFLFCGEELTHATAAKLKQRFPVAHIYNTYGPTETTVAVTSVEITGDILAKYARLPIGYVKPETTIFVKSHRSKKGELLIAGPTVSKGYLRNQPKTDAAFFNISGVRVYRSGDLGYFDDKLLLQGVAVPKYDQQGKVKQLIGTVVLKQAAGDELTATHRVKRALSKLVMPYMIPQRFKYYLELPLSANGKVDIKALIMAVNAHD</sequence>
<dbReference type="SUPFAM" id="SSF56801">
    <property type="entry name" value="Acetyl-CoA synthetase-like"/>
    <property type="match status" value="1"/>
</dbReference>
<dbReference type="InterPro" id="IPR042099">
    <property type="entry name" value="ANL_N_sf"/>
</dbReference>
<dbReference type="EMBL" id="BCMH01000002">
    <property type="protein sequence ID" value="GAX03004.1"/>
    <property type="molecule type" value="Genomic_DNA"/>
</dbReference>
<gene>
    <name evidence="2" type="primary">dltA</name>
    <name evidence="2" type="ORF">IWT140_00602</name>
</gene>
<protein>
    <submittedName>
        <fullName evidence="2">D-alanine-activating enzyme DltA</fullName>
    </submittedName>
</protein>
<keyword evidence="3" id="KW-1185">Reference proteome</keyword>
<organism evidence="2 3">
    <name type="scientific">Secundilactobacillus pentosiphilus</name>
    <dbReference type="NCBI Taxonomy" id="1714682"/>
    <lineage>
        <taxon>Bacteria</taxon>
        <taxon>Bacillati</taxon>
        <taxon>Bacillota</taxon>
        <taxon>Bacilli</taxon>
        <taxon>Lactobacillales</taxon>
        <taxon>Lactobacillaceae</taxon>
        <taxon>Secundilactobacillus</taxon>
    </lineage>
</organism>
<dbReference type="Proteomes" id="UP000198430">
    <property type="component" value="Unassembled WGS sequence"/>
</dbReference>
<evidence type="ECO:0000259" key="1">
    <source>
        <dbReference type="Pfam" id="PF00501"/>
    </source>
</evidence>
<dbReference type="AlphaFoldDB" id="A0A1Z5IMM0"/>
<reference evidence="2 3" key="1">
    <citation type="submission" date="2015-11" db="EMBL/GenBank/DDBJ databases">
        <title>Draft genome sequences of new species of the genus Lactobacillus isolated from orchardgrass silage.</title>
        <authorList>
            <person name="Tohno M."/>
            <person name="Tanizawa Y."/>
            <person name="Arita M."/>
        </authorList>
    </citation>
    <scope>NUCLEOTIDE SEQUENCE [LARGE SCALE GENOMIC DNA]</scope>
    <source>
        <strain evidence="2 3">IWT140</strain>
    </source>
</reference>
<dbReference type="Gene3D" id="3.40.50.12780">
    <property type="entry name" value="N-terminal domain of ligase-like"/>
    <property type="match status" value="1"/>
</dbReference>
<feature type="domain" description="AMP-dependent synthetase/ligase" evidence="1">
    <location>
        <begin position="7"/>
        <end position="162"/>
    </location>
</feature>
<dbReference type="PANTHER" id="PTHR45398:SF1">
    <property type="entry name" value="ENZYME, PUTATIVE (JCVI)-RELATED"/>
    <property type="match status" value="1"/>
</dbReference>
<name>A0A1Z5IMM0_9LACO</name>
<comment type="caution">
    <text evidence="2">The sequence shown here is derived from an EMBL/GenBank/DDBJ whole genome shotgun (WGS) entry which is preliminary data.</text>
</comment>
<evidence type="ECO:0000313" key="3">
    <source>
        <dbReference type="Proteomes" id="UP000198430"/>
    </source>
</evidence>
<proteinExistence type="predicted"/>
<dbReference type="InterPro" id="IPR000873">
    <property type="entry name" value="AMP-dep_synth/lig_dom"/>
</dbReference>
<dbReference type="InterPro" id="IPR045851">
    <property type="entry name" value="AMP-bd_C_sf"/>
</dbReference>
<accession>A0A1Z5IMM0</accession>